<evidence type="ECO:0000256" key="1">
    <source>
        <dbReference type="SAM" id="Phobius"/>
    </source>
</evidence>
<evidence type="ECO:0000313" key="3">
    <source>
        <dbReference type="Proteomes" id="UP000603141"/>
    </source>
</evidence>
<keyword evidence="3" id="KW-1185">Reference proteome</keyword>
<sequence>MARRASSSLHPGIIIGGVIAIILVVVAGKSLVGKKSSPFSNVQKLDVSELLQDGNQLRGGEYLVEGKIDEKLRWTPTKGQIVSVRVDDDGHEEFVGIEIPAKFHNINIEREQRYAFRVEFQSGGIAVATDVTRL</sequence>
<dbReference type="EMBL" id="JAENIJ010000006">
    <property type="protein sequence ID" value="MBK1881794.1"/>
    <property type="molecule type" value="Genomic_DNA"/>
</dbReference>
<reference evidence="2" key="1">
    <citation type="submission" date="2021-01" db="EMBL/GenBank/DDBJ databases">
        <title>Modified the classification status of verrucomicrobia.</title>
        <authorList>
            <person name="Feng X."/>
        </authorList>
    </citation>
    <scope>NUCLEOTIDE SEQUENCE</scope>
    <source>
        <strain evidence="2">KCTC 22041</strain>
    </source>
</reference>
<dbReference type="Proteomes" id="UP000603141">
    <property type="component" value="Unassembled WGS sequence"/>
</dbReference>
<keyword evidence="1" id="KW-0472">Membrane</keyword>
<proteinExistence type="predicted"/>
<name>A0A934VVS1_9BACT</name>
<feature type="transmembrane region" description="Helical" evidence="1">
    <location>
        <begin position="12"/>
        <end position="32"/>
    </location>
</feature>
<accession>A0A934VVS1</accession>
<dbReference type="AlphaFoldDB" id="A0A934VVS1"/>
<evidence type="ECO:0000313" key="2">
    <source>
        <dbReference type="EMBL" id="MBK1881794.1"/>
    </source>
</evidence>
<organism evidence="2 3">
    <name type="scientific">Luteolibacter pohnpeiensis</name>
    <dbReference type="NCBI Taxonomy" id="454153"/>
    <lineage>
        <taxon>Bacteria</taxon>
        <taxon>Pseudomonadati</taxon>
        <taxon>Verrucomicrobiota</taxon>
        <taxon>Verrucomicrobiia</taxon>
        <taxon>Verrucomicrobiales</taxon>
        <taxon>Verrucomicrobiaceae</taxon>
        <taxon>Luteolibacter</taxon>
    </lineage>
</organism>
<comment type="caution">
    <text evidence="2">The sequence shown here is derived from an EMBL/GenBank/DDBJ whole genome shotgun (WGS) entry which is preliminary data.</text>
</comment>
<dbReference type="RefSeq" id="WP_200268305.1">
    <property type="nucleotide sequence ID" value="NZ_JAENIJ010000006.1"/>
</dbReference>
<keyword evidence="1" id="KW-0812">Transmembrane</keyword>
<protein>
    <submittedName>
        <fullName evidence="2">Uncharacterized protein</fullName>
    </submittedName>
</protein>
<keyword evidence="1" id="KW-1133">Transmembrane helix</keyword>
<gene>
    <name evidence="2" type="ORF">JIN85_05175</name>
</gene>